<keyword evidence="4" id="KW-1185">Reference proteome</keyword>
<dbReference type="RefSeq" id="WP_094453215.1">
    <property type="nucleotide sequence ID" value="NZ_NMVJ01000006.1"/>
</dbReference>
<dbReference type="InterPro" id="IPR000073">
    <property type="entry name" value="AB_hydrolase_1"/>
</dbReference>
<dbReference type="PANTHER" id="PTHR43798">
    <property type="entry name" value="MONOACYLGLYCEROL LIPASE"/>
    <property type="match status" value="1"/>
</dbReference>
<dbReference type="OrthoDB" id="8871309at2"/>
<dbReference type="GO" id="GO:0016020">
    <property type="term" value="C:membrane"/>
    <property type="evidence" value="ECO:0007669"/>
    <property type="project" value="TreeGrafter"/>
</dbReference>
<proteinExistence type="predicted"/>
<dbReference type="GO" id="GO:0016787">
    <property type="term" value="F:hydrolase activity"/>
    <property type="evidence" value="ECO:0007669"/>
    <property type="project" value="UniProtKB-KW"/>
</dbReference>
<dbReference type="AlphaFoldDB" id="A0A255EI30"/>
<evidence type="ECO:0000313" key="4">
    <source>
        <dbReference type="Proteomes" id="UP000216300"/>
    </source>
</evidence>
<evidence type="ECO:0000259" key="2">
    <source>
        <dbReference type="Pfam" id="PF12697"/>
    </source>
</evidence>
<evidence type="ECO:0000313" key="3">
    <source>
        <dbReference type="EMBL" id="OYN90900.1"/>
    </source>
</evidence>
<dbReference type="InterPro" id="IPR050266">
    <property type="entry name" value="AB_hydrolase_sf"/>
</dbReference>
<dbReference type="Proteomes" id="UP000216300">
    <property type="component" value="Unassembled WGS sequence"/>
</dbReference>
<dbReference type="InterPro" id="IPR029058">
    <property type="entry name" value="AB_hydrolase_fold"/>
</dbReference>
<dbReference type="PANTHER" id="PTHR43798:SF31">
    <property type="entry name" value="AB HYDROLASE SUPERFAMILY PROTEIN YCLE"/>
    <property type="match status" value="1"/>
</dbReference>
<feature type="domain" description="AB hydrolase-1" evidence="2">
    <location>
        <begin position="35"/>
        <end position="276"/>
    </location>
</feature>
<dbReference type="Pfam" id="PF12697">
    <property type="entry name" value="Abhydrolase_6"/>
    <property type="match status" value="1"/>
</dbReference>
<reference evidence="3 4" key="1">
    <citation type="submission" date="2017-07" db="EMBL/GenBank/DDBJ databases">
        <title>Draft whole genome sequences of clinical Proprionibacteriaceae strains.</title>
        <authorList>
            <person name="Bernier A.-M."/>
            <person name="Bernard K."/>
            <person name="Domingo M.-C."/>
        </authorList>
    </citation>
    <scope>NUCLEOTIDE SEQUENCE [LARGE SCALE GENOMIC DNA]</scope>
    <source>
        <strain evidence="3 4">NML 150081</strain>
    </source>
</reference>
<organism evidence="3 4">
    <name type="scientific">Parenemella sanctibonifatiensis</name>
    <dbReference type="NCBI Taxonomy" id="2016505"/>
    <lineage>
        <taxon>Bacteria</taxon>
        <taxon>Bacillati</taxon>
        <taxon>Actinomycetota</taxon>
        <taxon>Actinomycetes</taxon>
        <taxon>Propionibacteriales</taxon>
        <taxon>Propionibacteriaceae</taxon>
        <taxon>Parenemella</taxon>
    </lineage>
</organism>
<dbReference type="Gene3D" id="3.40.50.1820">
    <property type="entry name" value="alpha/beta hydrolase"/>
    <property type="match status" value="1"/>
</dbReference>
<protein>
    <recommendedName>
        <fullName evidence="2">AB hydrolase-1 domain-containing protein</fullName>
    </recommendedName>
</protein>
<evidence type="ECO:0000256" key="1">
    <source>
        <dbReference type="ARBA" id="ARBA00022801"/>
    </source>
</evidence>
<dbReference type="SUPFAM" id="SSF53474">
    <property type="entry name" value="alpha/beta-Hydrolases"/>
    <property type="match status" value="1"/>
</dbReference>
<dbReference type="EMBL" id="NMVJ01000006">
    <property type="protein sequence ID" value="OYN90900.1"/>
    <property type="molecule type" value="Genomic_DNA"/>
</dbReference>
<accession>A0A255EI30</accession>
<keyword evidence="1" id="KW-0378">Hydrolase</keyword>
<comment type="caution">
    <text evidence="3">The sequence shown here is derived from an EMBL/GenBank/DDBJ whole genome shotgun (WGS) entry which is preliminary data.</text>
</comment>
<sequence>MIFDLFGVLANAEVSAPGADLAVLEGIPDAPTAAVLLVHGYCGSKEDFSFLIPELVGRGIGGFSYDQRGWYQSRSDGPFDLASSVNDLAAVTAYASERVGDGVPLHLVGHSFGGLIAQRAVIAQPQAYASLTLLCSGPAGLGVDPHPDNEITRDRLNQFVEAMNRTEDMEAIWRERSAVEGIDPDVGLGKFLTERFVAGRHDALLATTEALWHAPDVIHQVAATGVPAHVIFGERDGTWAQVTQRQTAERLGAEVDVIPEAMHNPQLENVDALADVLAQRLAQPTPN</sequence>
<gene>
    <name evidence="3" type="ORF">CGZ91_05285</name>
</gene>
<name>A0A255EI30_9ACTN</name>